<evidence type="ECO:0000259" key="2">
    <source>
        <dbReference type="Pfam" id="PF12697"/>
    </source>
</evidence>
<reference evidence="3" key="1">
    <citation type="submission" date="2020-02" db="EMBL/GenBank/DDBJ databases">
        <authorList>
            <person name="Meier V. D."/>
        </authorList>
    </citation>
    <scope>NUCLEOTIDE SEQUENCE</scope>
    <source>
        <strain evidence="3">AVDCRST_MAG59</strain>
    </source>
</reference>
<dbReference type="InterPro" id="IPR000073">
    <property type="entry name" value="AB_hydrolase_1"/>
</dbReference>
<feature type="domain" description="AB hydrolase-1" evidence="2">
    <location>
        <begin position="35"/>
        <end position="245"/>
    </location>
</feature>
<evidence type="ECO:0000256" key="1">
    <source>
        <dbReference type="ARBA" id="ARBA00022801"/>
    </source>
</evidence>
<dbReference type="PANTHER" id="PTHR43798">
    <property type="entry name" value="MONOACYLGLYCEROL LIPASE"/>
    <property type="match status" value="1"/>
</dbReference>
<dbReference type="GO" id="GO:0016020">
    <property type="term" value="C:membrane"/>
    <property type="evidence" value="ECO:0007669"/>
    <property type="project" value="TreeGrafter"/>
</dbReference>
<name>A0A6J4VCU5_9BACT</name>
<keyword evidence="1" id="KW-0378">Hydrolase</keyword>
<dbReference type="EMBL" id="CADCWF010000268">
    <property type="protein sequence ID" value="CAA9572552.1"/>
    <property type="molecule type" value="Genomic_DNA"/>
</dbReference>
<dbReference type="AlphaFoldDB" id="A0A6J4VCU5"/>
<protein>
    <recommendedName>
        <fullName evidence="2">AB hydrolase-1 domain-containing protein</fullName>
    </recommendedName>
</protein>
<gene>
    <name evidence="3" type="ORF">AVDCRST_MAG59-3698</name>
</gene>
<dbReference type="Pfam" id="PF12697">
    <property type="entry name" value="Abhydrolase_6"/>
    <property type="match status" value="1"/>
</dbReference>
<dbReference type="Gene3D" id="3.40.50.1820">
    <property type="entry name" value="alpha/beta hydrolase"/>
    <property type="match status" value="1"/>
</dbReference>
<dbReference type="InterPro" id="IPR050266">
    <property type="entry name" value="AB_hydrolase_sf"/>
</dbReference>
<sequence>MRGRTANRPPEPERHRIEIGGAGIAYRVLGDGPPVVLVHGLAGSGRWWERNVGPLAERFRVFVVDLPGFGGNRVGAPFALVETPALLAAWLDRLGLGRVALVGHSMGGRVAAELAAEAPERVARLVLVDAAIFPAGPDWPVRPWRLAGALRRVPPGFVPILAADAARAGPWTLLRAGHALLTTGVEAKLPRIVAPTLVVWGDRDSIVPPSVGERLTALVPGGRLVVLAGGDHSPMWSRADAFNAAILEFLTEAEPADEGWA</sequence>
<dbReference type="InterPro" id="IPR029058">
    <property type="entry name" value="AB_hydrolase_fold"/>
</dbReference>
<proteinExistence type="predicted"/>
<dbReference type="GO" id="GO:0016787">
    <property type="term" value="F:hydrolase activity"/>
    <property type="evidence" value="ECO:0007669"/>
    <property type="project" value="UniProtKB-KW"/>
</dbReference>
<evidence type="ECO:0000313" key="3">
    <source>
        <dbReference type="EMBL" id="CAA9572552.1"/>
    </source>
</evidence>
<dbReference type="SUPFAM" id="SSF53474">
    <property type="entry name" value="alpha/beta-Hydrolases"/>
    <property type="match status" value="1"/>
</dbReference>
<dbReference type="PRINTS" id="PR00111">
    <property type="entry name" value="ABHYDROLASE"/>
</dbReference>
<organism evidence="3">
    <name type="scientific">uncultured Thermomicrobiales bacterium</name>
    <dbReference type="NCBI Taxonomy" id="1645740"/>
    <lineage>
        <taxon>Bacteria</taxon>
        <taxon>Pseudomonadati</taxon>
        <taxon>Thermomicrobiota</taxon>
        <taxon>Thermomicrobia</taxon>
        <taxon>Thermomicrobiales</taxon>
        <taxon>environmental samples</taxon>
    </lineage>
</organism>
<accession>A0A6J4VCU5</accession>
<dbReference type="PANTHER" id="PTHR43798:SF31">
    <property type="entry name" value="AB HYDROLASE SUPERFAMILY PROTEIN YCLE"/>
    <property type="match status" value="1"/>
</dbReference>